<dbReference type="PROSITE" id="PS50937">
    <property type="entry name" value="HTH_MERR_2"/>
    <property type="match status" value="1"/>
</dbReference>
<dbReference type="AlphaFoldDB" id="A0A174BP62"/>
<dbReference type="InterPro" id="IPR047057">
    <property type="entry name" value="MerR_fam"/>
</dbReference>
<evidence type="ECO:0000313" key="4">
    <source>
        <dbReference type="Proteomes" id="UP000095544"/>
    </source>
</evidence>
<dbReference type="InterPro" id="IPR011256">
    <property type="entry name" value="Reg_factor_effector_dom_sf"/>
</dbReference>
<keyword evidence="1" id="KW-0238">DNA-binding</keyword>
<dbReference type="SUPFAM" id="SSF55136">
    <property type="entry name" value="Probable bacterial effector-binding domain"/>
    <property type="match status" value="1"/>
</dbReference>
<name>A0A174BP62_9FIRM</name>
<dbReference type="PANTHER" id="PTHR30204">
    <property type="entry name" value="REDOX-CYCLING DRUG-SENSING TRANSCRIPTIONAL ACTIVATOR SOXR"/>
    <property type="match status" value="1"/>
</dbReference>
<evidence type="ECO:0000259" key="2">
    <source>
        <dbReference type="PROSITE" id="PS50937"/>
    </source>
</evidence>
<dbReference type="CDD" id="cd04782">
    <property type="entry name" value="HTH_BltR"/>
    <property type="match status" value="1"/>
</dbReference>
<dbReference type="InterPro" id="IPR009061">
    <property type="entry name" value="DNA-bd_dom_put_sf"/>
</dbReference>
<reference evidence="3 4" key="1">
    <citation type="submission" date="2015-09" db="EMBL/GenBank/DDBJ databases">
        <authorList>
            <consortium name="Pathogen Informatics"/>
        </authorList>
    </citation>
    <scope>NUCLEOTIDE SEQUENCE [LARGE SCALE GENOMIC DNA]</scope>
    <source>
        <strain evidence="3 4">2789STDY5834876</strain>
    </source>
</reference>
<organism evidence="3 4">
    <name type="scientific">Faecalicatena contorta</name>
    <dbReference type="NCBI Taxonomy" id="39482"/>
    <lineage>
        <taxon>Bacteria</taxon>
        <taxon>Bacillati</taxon>
        <taxon>Bacillota</taxon>
        <taxon>Clostridia</taxon>
        <taxon>Lachnospirales</taxon>
        <taxon>Lachnospiraceae</taxon>
        <taxon>Faecalicatena</taxon>
    </lineage>
</organism>
<dbReference type="SMART" id="SM00422">
    <property type="entry name" value="HTH_MERR"/>
    <property type="match status" value="1"/>
</dbReference>
<evidence type="ECO:0000256" key="1">
    <source>
        <dbReference type="ARBA" id="ARBA00023125"/>
    </source>
</evidence>
<dbReference type="PANTHER" id="PTHR30204:SF85">
    <property type="entry name" value="MULTIDRUG-EFFLUX TRANSPORTER 2 REGULATOR"/>
    <property type="match status" value="1"/>
</dbReference>
<dbReference type="GO" id="GO:0003677">
    <property type="term" value="F:DNA binding"/>
    <property type="evidence" value="ECO:0007669"/>
    <property type="project" value="UniProtKB-KW"/>
</dbReference>
<dbReference type="EMBL" id="CYZU01000007">
    <property type="protein sequence ID" value="CUO01465.1"/>
    <property type="molecule type" value="Genomic_DNA"/>
</dbReference>
<dbReference type="GO" id="GO:0003700">
    <property type="term" value="F:DNA-binding transcription factor activity"/>
    <property type="evidence" value="ECO:0007669"/>
    <property type="project" value="InterPro"/>
</dbReference>
<feature type="domain" description="HTH merR-type" evidence="2">
    <location>
        <begin position="6"/>
        <end position="75"/>
    </location>
</feature>
<protein>
    <submittedName>
        <fullName evidence="3">Multidrug-efflux transporter 1 regulator</fullName>
    </submittedName>
</protein>
<accession>A0A174BP62</accession>
<dbReference type="InterPro" id="IPR000551">
    <property type="entry name" value="MerR-type_HTH_dom"/>
</dbReference>
<dbReference type="Pfam" id="PF13411">
    <property type="entry name" value="MerR_1"/>
    <property type="match status" value="1"/>
</dbReference>
<sequence>MENSRILTAGEFAKIVGVTKHTLFHYDEIGLFRPEKKGENGYRYYSMAQIEVFDVIYTLKDLDMPLSEIREYLDRRSPGTLLELLDKEQQIVEQKEKRLKRTKEWIIGKRKLIKETETIDTEAVELLEMPAVYEVSVRVDTADEKIWAMETGRLLDMCDSFGIKGVRGIGYMQPLDCIKEGLYNSYEKAYVVTERNIPGAGCVKRPAGTYLAAYHVGHWQTLNEAYERMLAYAESAGLTLCGGCYEDYQLDGLTQKTEEEYVTRVSCRIDGAGGGCR</sequence>
<dbReference type="Gene3D" id="3.20.80.10">
    <property type="entry name" value="Regulatory factor, effector binding domain"/>
    <property type="match status" value="1"/>
</dbReference>
<dbReference type="Proteomes" id="UP000095544">
    <property type="component" value="Unassembled WGS sequence"/>
</dbReference>
<gene>
    <name evidence="3" type="primary">bmrR_1</name>
    <name evidence="3" type="ORF">ERS852491_01058</name>
</gene>
<proteinExistence type="predicted"/>
<dbReference type="PROSITE" id="PS00552">
    <property type="entry name" value="HTH_MERR_1"/>
    <property type="match status" value="1"/>
</dbReference>
<dbReference type="Gene3D" id="1.10.1660.10">
    <property type="match status" value="1"/>
</dbReference>
<dbReference type="SUPFAM" id="SSF46955">
    <property type="entry name" value="Putative DNA-binding domain"/>
    <property type="match status" value="1"/>
</dbReference>
<dbReference type="STRING" id="39482.ERS852491_01058"/>
<evidence type="ECO:0000313" key="3">
    <source>
        <dbReference type="EMBL" id="CUO01465.1"/>
    </source>
</evidence>
<dbReference type="RefSeq" id="WP_055151649.1">
    <property type="nucleotide sequence ID" value="NZ_CYZU01000007.1"/>
</dbReference>
<dbReference type="OrthoDB" id="9773308at2"/>